<dbReference type="CDD" id="cd00180">
    <property type="entry name" value="PKc"/>
    <property type="match status" value="1"/>
</dbReference>
<keyword evidence="8" id="KW-0072">Autophagy</keyword>
<gene>
    <name evidence="14" type="ORF">SLS60_012085</name>
</gene>
<evidence type="ECO:0000313" key="14">
    <source>
        <dbReference type="EMBL" id="KAL1591341.1"/>
    </source>
</evidence>
<evidence type="ECO:0000313" key="15">
    <source>
        <dbReference type="Proteomes" id="UP001521785"/>
    </source>
</evidence>
<name>A0ABR3QGP8_9PLEO</name>
<dbReference type="InterPro" id="IPR011009">
    <property type="entry name" value="Kinase-like_dom_sf"/>
</dbReference>
<keyword evidence="7 12" id="KW-0067">ATP-binding</keyword>
<dbReference type="Proteomes" id="UP001521785">
    <property type="component" value="Unassembled WGS sequence"/>
</dbReference>
<dbReference type="PANTHER" id="PTHR24348">
    <property type="entry name" value="SERINE/THREONINE-PROTEIN KINASE UNC-51-RELATED"/>
    <property type="match status" value="1"/>
</dbReference>
<evidence type="ECO:0000256" key="1">
    <source>
        <dbReference type="ARBA" id="ARBA00004623"/>
    </source>
</evidence>
<keyword evidence="4" id="KW-0808">Transferase</keyword>
<accession>A0ABR3QGP8</accession>
<keyword evidence="6" id="KW-0418">Kinase</keyword>
<dbReference type="Pfam" id="PF00069">
    <property type="entry name" value="Pkinase"/>
    <property type="match status" value="1"/>
</dbReference>
<evidence type="ECO:0000256" key="9">
    <source>
        <dbReference type="ARBA" id="ARBA00030237"/>
    </source>
</evidence>
<evidence type="ECO:0000256" key="7">
    <source>
        <dbReference type="ARBA" id="ARBA00022840"/>
    </source>
</evidence>
<dbReference type="PROSITE" id="PS50011">
    <property type="entry name" value="PROTEIN_KINASE_DOM"/>
    <property type="match status" value="1"/>
</dbReference>
<dbReference type="EC" id="2.7.11.1" evidence="2"/>
<dbReference type="SUPFAM" id="SSF56112">
    <property type="entry name" value="Protein kinase-like (PK-like)"/>
    <property type="match status" value="1"/>
</dbReference>
<dbReference type="PANTHER" id="PTHR24348:SF22">
    <property type="entry name" value="NON-SPECIFIC SERINE_THREONINE PROTEIN KINASE"/>
    <property type="match status" value="1"/>
</dbReference>
<dbReference type="SMART" id="SM00220">
    <property type="entry name" value="S_TKc"/>
    <property type="match status" value="1"/>
</dbReference>
<evidence type="ECO:0000256" key="4">
    <source>
        <dbReference type="ARBA" id="ARBA00022679"/>
    </source>
</evidence>
<proteinExistence type="predicted"/>
<evidence type="ECO:0000256" key="11">
    <source>
        <dbReference type="ARBA" id="ARBA00048679"/>
    </source>
</evidence>
<keyword evidence="5 12" id="KW-0547">Nucleotide-binding</keyword>
<comment type="catalytic activity">
    <reaction evidence="10">
        <text>L-threonyl-[protein] + ATP = O-phospho-L-threonyl-[protein] + ADP + H(+)</text>
        <dbReference type="Rhea" id="RHEA:46608"/>
        <dbReference type="Rhea" id="RHEA-COMP:11060"/>
        <dbReference type="Rhea" id="RHEA-COMP:11605"/>
        <dbReference type="ChEBI" id="CHEBI:15378"/>
        <dbReference type="ChEBI" id="CHEBI:30013"/>
        <dbReference type="ChEBI" id="CHEBI:30616"/>
        <dbReference type="ChEBI" id="CHEBI:61977"/>
        <dbReference type="ChEBI" id="CHEBI:456216"/>
        <dbReference type="EC" id="2.7.11.1"/>
    </reaction>
</comment>
<reference evidence="14 15" key="1">
    <citation type="submission" date="2024-02" db="EMBL/GenBank/DDBJ databases">
        <title>De novo assembly and annotation of 12 fungi associated with fruit tree decline syndrome in Ontario, Canada.</title>
        <authorList>
            <person name="Sulman M."/>
            <person name="Ellouze W."/>
            <person name="Ilyukhin E."/>
        </authorList>
    </citation>
    <scope>NUCLEOTIDE SEQUENCE [LARGE SCALE GENOMIC DNA]</scope>
    <source>
        <strain evidence="14 15">M42-189</strain>
    </source>
</reference>
<keyword evidence="15" id="KW-1185">Reference proteome</keyword>
<protein>
    <recommendedName>
        <fullName evidence="2">non-specific serine/threonine protein kinase</fullName>
        <ecNumber evidence="2">2.7.11.1</ecNumber>
    </recommendedName>
    <alternativeName>
        <fullName evidence="9">Autophagy-related protein 1</fullName>
    </alternativeName>
</protein>
<dbReference type="InterPro" id="IPR017441">
    <property type="entry name" value="Protein_kinase_ATP_BS"/>
</dbReference>
<evidence type="ECO:0000256" key="10">
    <source>
        <dbReference type="ARBA" id="ARBA00047899"/>
    </source>
</evidence>
<evidence type="ECO:0000256" key="6">
    <source>
        <dbReference type="ARBA" id="ARBA00022777"/>
    </source>
</evidence>
<dbReference type="PROSITE" id="PS00107">
    <property type="entry name" value="PROTEIN_KINASE_ATP"/>
    <property type="match status" value="1"/>
</dbReference>
<evidence type="ECO:0000259" key="13">
    <source>
        <dbReference type="PROSITE" id="PS50011"/>
    </source>
</evidence>
<keyword evidence="3" id="KW-0723">Serine/threonine-protein kinase</keyword>
<dbReference type="PROSITE" id="PS00108">
    <property type="entry name" value="PROTEIN_KINASE_ST"/>
    <property type="match status" value="1"/>
</dbReference>
<evidence type="ECO:0000256" key="12">
    <source>
        <dbReference type="PROSITE-ProRule" id="PRU10141"/>
    </source>
</evidence>
<dbReference type="InterPro" id="IPR000719">
    <property type="entry name" value="Prot_kinase_dom"/>
</dbReference>
<comment type="subcellular location">
    <subcellularLocation>
        <location evidence="1">Preautophagosomal structure membrane</location>
        <topology evidence="1">Peripheral membrane protein</topology>
    </subcellularLocation>
</comment>
<comment type="catalytic activity">
    <reaction evidence="11">
        <text>L-seryl-[protein] + ATP = O-phospho-L-seryl-[protein] + ADP + H(+)</text>
        <dbReference type="Rhea" id="RHEA:17989"/>
        <dbReference type="Rhea" id="RHEA-COMP:9863"/>
        <dbReference type="Rhea" id="RHEA-COMP:11604"/>
        <dbReference type="ChEBI" id="CHEBI:15378"/>
        <dbReference type="ChEBI" id="CHEBI:29999"/>
        <dbReference type="ChEBI" id="CHEBI:30616"/>
        <dbReference type="ChEBI" id="CHEBI:83421"/>
        <dbReference type="ChEBI" id="CHEBI:456216"/>
        <dbReference type="EC" id="2.7.11.1"/>
    </reaction>
</comment>
<evidence type="ECO:0000256" key="2">
    <source>
        <dbReference type="ARBA" id="ARBA00012513"/>
    </source>
</evidence>
<evidence type="ECO:0000256" key="8">
    <source>
        <dbReference type="ARBA" id="ARBA00023006"/>
    </source>
</evidence>
<dbReference type="Gene3D" id="1.10.510.10">
    <property type="entry name" value="Transferase(Phosphotransferase) domain 1"/>
    <property type="match status" value="1"/>
</dbReference>
<dbReference type="EMBL" id="JAKJXO020000029">
    <property type="protein sequence ID" value="KAL1591341.1"/>
    <property type="molecule type" value="Genomic_DNA"/>
</dbReference>
<feature type="domain" description="Protein kinase" evidence="13">
    <location>
        <begin position="181"/>
        <end position="464"/>
    </location>
</feature>
<evidence type="ECO:0000256" key="3">
    <source>
        <dbReference type="ARBA" id="ARBA00022527"/>
    </source>
</evidence>
<evidence type="ECO:0000256" key="5">
    <source>
        <dbReference type="ARBA" id="ARBA00022741"/>
    </source>
</evidence>
<sequence length="701" mass="78922">MSATCRHCCSSGHAEEQYVAFVQCCLEGHRLRCSTCTSKQVKAEVQESDYVTHSESEFEPKIEEREVERTKFAAAWKTKKDAPICLDTRAGPGMTTSSIWYTILQTIGRDDETTRSAFEMNGVSNTWFPIPRQTLRHLLDSRSSELAFIERQEQGLSNSNWPDGSLDQYFHLALEDGDEIMQPNRILGEGAHGLVEEVKLSNGLICVRKRISRPKPFKSQKVLFNAFASELNIMRQAKHHHCVQLLGSYTDYDSVAILSLPVADMDLAAFLDLPSALTPNRERSLRRNMGCLCNALAYLHRNNIRHKDLKPQNVLIHGDNLLLTDFGFSLDFSDETASTTTGRPSAWTVRYAAPEVLNFEARSRATDIYALGCVLIEMISRLYGSRLQDLKMYWKTHGNGHISFALNSDATRAWCTRLTETCTGSLDRYFLALCETLITTNRYLRPTIRQIIEKLSELEAHNLSEELNYFGRCCASAVDNGDIHPKLTGADLSFFYPTIDPAVDFFLLDLDMTVIYSKSQGYLDTDSAQPNEDAMEDTQSPLPTYNPLHLQAACHALRAAAQRGYSPKEFWESWGGLLRDRPHGISHAAQSIKVAPIKCMITVQIRGHPELGDLGLTRPDEPFHVVDTADSRNSLDLLLGHTLQVSRLFICLESKWERDHGQLGCWGVPFYLVSFKPGELPRSGPPQALFNHGNIMDFTRA</sequence>
<dbReference type="InterPro" id="IPR045269">
    <property type="entry name" value="Atg1-like"/>
</dbReference>
<comment type="caution">
    <text evidence="14">The sequence shown here is derived from an EMBL/GenBank/DDBJ whole genome shotgun (WGS) entry which is preliminary data.</text>
</comment>
<dbReference type="InterPro" id="IPR008271">
    <property type="entry name" value="Ser/Thr_kinase_AS"/>
</dbReference>
<dbReference type="Gene3D" id="3.30.200.20">
    <property type="entry name" value="Phosphorylase Kinase, domain 1"/>
    <property type="match status" value="1"/>
</dbReference>
<feature type="binding site" evidence="12">
    <location>
        <position position="209"/>
    </location>
    <ligand>
        <name>ATP</name>
        <dbReference type="ChEBI" id="CHEBI:30616"/>
    </ligand>
</feature>
<organism evidence="14 15">
    <name type="scientific">Paraconiothyrium brasiliense</name>
    <dbReference type="NCBI Taxonomy" id="300254"/>
    <lineage>
        <taxon>Eukaryota</taxon>
        <taxon>Fungi</taxon>
        <taxon>Dikarya</taxon>
        <taxon>Ascomycota</taxon>
        <taxon>Pezizomycotina</taxon>
        <taxon>Dothideomycetes</taxon>
        <taxon>Pleosporomycetidae</taxon>
        <taxon>Pleosporales</taxon>
        <taxon>Massarineae</taxon>
        <taxon>Didymosphaeriaceae</taxon>
        <taxon>Paraconiothyrium</taxon>
    </lineage>
</organism>